<comment type="subcellular location">
    <subcellularLocation>
        <location evidence="1 12">Mitochondrion inner membrane</location>
        <topology evidence="1 12">Multi-pass membrane protein</topology>
    </subcellularLocation>
</comment>
<gene>
    <name evidence="14" type="ORF">KVT40_008466</name>
</gene>
<evidence type="ECO:0000256" key="12">
    <source>
        <dbReference type="RuleBase" id="RU367146"/>
    </source>
</evidence>
<evidence type="ECO:0000256" key="2">
    <source>
        <dbReference type="ARBA" id="ARBA00006837"/>
    </source>
</evidence>
<protein>
    <recommendedName>
        <fullName evidence="12">Presequence translocated-associated motor subunit PAM17</fullName>
    </recommendedName>
</protein>
<dbReference type="EMBL" id="JAESVG020000010">
    <property type="protein sequence ID" value="KAG8623490.1"/>
    <property type="molecule type" value="Genomic_DNA"/>
</dbReference>
<evidence type="ECO:0000256" key="11">
    <source>
        <dbReference type="ARBA" id="ARBA00023136"/>
    </source>
</evidence>
<evidence type="ECO:0000256" key="5">
    <source>
        <dbReference type="ARBA" id="ARBA00022792"/>
    </source>
</evidence>
<evidence type="ECO:0000256" key="8">
    <source>
        <dbReference type="ARBA" id="ARBA00022989"/>
    </source>
</evidence>
<evidence type="ECO:0000313" key="15">
    <source>
        <dbReference type="Proteomes" id="UP000809789"/>
    </source>
</evidence>
<dbReference type="PANTHER" id="PTHR28021:SF1">
    <property type="entry name" value="PRESEQUENCE TRANSLOCATED-ASSOCIATED MOTOR SUBUNIT PAM17, MITOCHONDRIAL"/>
    <property type="match status" value="1"/>
</dbReference>
<comment type="caution">
    <text evidence="14">The sequence shown here is derived from an EMBL/GenBank/DDBJ whole genome shotgun (WGS) entry which is preliminary data.</text>
</comment>
<keyword evidence="3 12" id="KW-0813">Transport</keyword>
<comment type="subunit">
    <text evidence="12">Component of the PAM complex.</text>
</comment>
<evidence type="ECO:0000256" key="4">
    <source>
        <dbReference type="ARBA" id="ARBA00022692"/>
    </source>
</evidence>
<evidence type="ECO:0000256" key="13">
    <source>
        <dbReference type="SAM" id="MobiDB-lite"/>
    </source>
</evidence>
<evidence type="ECO:0000256" key="1">
    <source>
        <dbReference type="ARBA" id="ARBA00004448"/>
    </source>
</evidence>
<name>A0A8K0P9J2_9PEZI</name>
<evidence type="ECO:0000256" key="10">
    <source>
        <dbReference type="ARBA" id="ARBA00023128"/>
    </source>
</evidence>
<dbReference type="PANTHER" id="PTHR28021">
    <property type="entry name" value="PRESEQUENCE TRANSLOCATED-ASSOCIATED MOTOR SUBUNIT PAM17, MITOCHONDRIAL"/>
    <property type="match status" value="1"/>
</dbReference>
<feature type="region of interest" description="Disordered" evidence="13">
    <location>
        <begin position="37"/>
        <end position="60"/>
    </location>
</feature>
<comment type="function">
    <text evidence="12">Component of the PAM complex, a complex required for the translocation of transit peptide-containing proteins from the inner membrane into the mitochondrial matrix in an ATP-dependent manner.</text>
</comment>
<dbReference type="AlphaFoldDB" id="A0A8K0P9J2"/>
<keyword evidence="10 12" id="KW-0496">Mitochondrion</keyword>
<sequence>MTRFNPMAATSCCSSIALALRPARPCLRAPIRFASTSTQTHTRHFRPMPQSQTTSPCRSSTRRLSSNFQRAAFSSFTARRDAVSSQQSQPNEPPQLTWNDFLKMRRTRRYVNLVTSVGTALGSVGVTVPLALQYELDNQIASVTGLDPFLALGLTITAVGGFGWLMGPFVGNAGFLLWNRRIKDSIGKKERDFYNHIKRYRADPTSSSVNNPVPDYYGEKIGSVADYRRWLKDQRAFNRKKNKNLL</sequence>
<comment type="similarity">
    <text evidence="2 12">Belongs to the PAM17 family.</text>
</comment>
<evidence type="ECO:0000256" key="7">
    <source>
        <dbReference type="ARBA" id="ARBA00022946"/>
    </source>
</evidence>
<organism evidence="14 15">
    <name type="scientific">Elsinoe batatas</name>
    <dbReference type="NCBI Taxonomy" id="2601811"/>
    <lineage>
        <taxon>Eukaryota</taxon>
        <taxon>Fungi</taxon>
        <taxon>Dikarya</taxon>
        <taxon>Ascomycota</taxon>
        <taxon>Pezizomycotina</taxon>
        <taxon>Dothideomycetes</taxon>
        <taxon>Dothideomycetidae</taxon>
        <taxon>Myriangiales</taxon>
        <taxon>Elsinoaceae</taxon>
        <taxon>Elsinoe</taxon>
    </lineage>
</organism>
<feature type="transmembrane region" description="Helical" evidence="12">
    <location>
        <begin position="110"/>
        <end position="132"/>
    </location>
</feature>
<keyword evidence="15" id="KW-1185">Reference proteome</keyword>
<keyword evidence="8 12" id="KW-1133">Transmembrane helix</keyword>
<evidence type="ECO:0000313" key="14">
    <source>
        <dbReference type="EMBL" id="KAG8623490.1"/>
    </source>
</evidence>
<dbReference type="GO" id="GO:0001405">
    <property type="term" value="C:PAM complex, Tim23 associated import motor"/>
    <property type="evidence" value="ECO:0007669"/>
    <property type="project" value="UniProtKB-UniRule"/>
</dbReference>
<feature type="compositionally biased region" description="Polar residues" evidence="13">
    <location>
        <begin position="49"/>
        <end position="60"/>
    </location>
</feature>
<keyword evidence="9 12" id="KW-0811">Translocation</keyword>
<feature type="transmembrane region" description="Helical" evidence="12">
    <location>
        <begin position="152"/>
        <end position="178"/>
    </location>
</feature>
<evidence type="ECO:0000256" key="9">
    <source>
        <dbReference type="ARBA" id="ARBA00023010"/>
    </source>
</evidence>
<dbReference type="InterPro" id="IPR013875">
    <property type="entry name" value="Pam17"/>
</dbReference>
<dbReference type="GO" id="GO:0030150">
    <property type="term" value="P:protein import into mitochondrial matrix"/>
    <property type="evidence" value="ECO:0007669"/>
    <property type="project" value="UniProtKB-UniRule"/>
</dbReference>
<reference evidence="14" key="1">
    <citation type="submission" date="2021-07" db="EMBL/GenBank/DDBJ databases">
        <title>Elsinoe batatas strain:CRI-CJ2 Genome sequencing and assembly.</title>
        <authorList>
            <person name="Huang L."/>
        </authorList>
    </citation>
    <scope>NUCLEOTIDE SEQUENCE</scope>
    <source>
        <strain evidence="14">CRI-CJ2</strain>
    </source>
</reference>
<dbReference type="Pfam" id="PF08566">
    <property type="entry name" value="Pam17"/>
    <property type="match status" value="1"/>
</dbReference>
<evidence type="ECO:0000256" key="3">
    <source>
        <dbReference type="ARBA" id="ARBA00022448"/>
    </source>
</evidence>
<proteinExistence type="inferred from homology"/>
<evidence type="ECO:0000256" key="6">
    <source>
        <dbReference type="ARBA" id="ARBA00022927"/>
    </source>
</evidence>
<keyword evidence="11 12" id="KW-0472">Membrane</keyword>
<accession>A0A8K0P9J2</accession>
<keyword evidence="4 12" id="KW-0812">Transmembrane</keyword>
<keyword evidence="5 12" id="KW-0999">Mitochondrion inner membrane</keyword>
<keyword evidence="7" id="KW-0809">Transit peptide</keyword>
<dbReference type="Proteomes" id="UP000809789">
    <property type="component" value="Unassembled WGS sequence"/>
</dbReference>
<keyword evidence="6 12" id="KW-0653">Protein transport</keyword>